<feature type="compositionally biased region" description="Polar residues" evidence="1">
    <location>
        <begin position="154"/>
        <end position="166"/>
    </location>
</feature>
<feature type="region of interest" description="Disordered" evidence="1">
    <location>
        <begin position="218"/>
        <end position="296"/>
    </location>
</feature>
<feature type="compositionally biased region" description="Pro residues" evidence="1">
    <location>
        <begin position="47"/>
        <end position="65"/>
    </location>
</feature>
<proteinExistence type="predicted"/>
<feature type="compositionally biased region" description="Low complexity" evidence="1">
    <location>
        <begin position="9"/>
        <end position="20"/>
    </location>
</feature>
<evidence type="ECO:0000313" key="3">
    <source>
        <dbReference type="Proteomes" id="UP000027195"/>
    </source>
</evidence>
<dbReference type="AlphaFoldDB" id="A0A067N7G0"/>
<feature type="compositionally biased region" description="Polar residues" evidence="1">
    <location>
        <begin position="133"/>
        <end position="142"/>
    </location>
</feature>
<organism evidence="2 3">
    <name type="scientific">Botryobasidium botryosum (strain FD-172 SS1)</name>
    <dbReference type="NCBI Taxonomy" id="930990"/>
    <lineage>
        <taxon>Eukaryota</taxon>
        <taxon>Fungi</taxon>
        <taxon>Dikarya</taxon>
        <taxon>Basidiomycota</taxon>
        <taxon>Agaricomycotina</taxon>
        <taxon>Agaricomycetes</taxon>
        <taxon>Cantharellales</taxon>
        <taxon>Botryobasidiaceae</taxon>
        <taxon>Botryobasidium</taxon>
    </lineage>
</organism>
<evidence type="ECO:0000313" key="2">
    <source>
        <dbReference type="EMBL" id="KDQ19716.1"/>
    </source>
</evidence>
<dbReference type="EMBL" id="KL198018">
    <property type="protein sequence ID" value="KDQ19716.1"/>
    <property type="molecule type" value="Genomic_DNA"/>
</dbReference>
<feature type="region of interest" description="Disordered" evidence="1">
    <location>
        <begin position="310"/>
        <end position="335"/>
    </location>
</feature>
<feature type="compositionally biased region" description="Polar residues" evidence="1">
    <location>
        <begin position="314"/>
        <end position="323"/>
    </location>
</feature>
<sequence length="614" mass="66418">MERSRLPTRSAALARSDALLNKALPPTPKFLSTPKLPPAPKIRSTPTFPPMLNIPPAPTRLPAPNKPRAHTTRAPLNLSKPLPPIRDDTLHSPSPNSREFSRRNKLAASNTTSNIPLARTPETHISSPKMHLATSSSYTSRGSARPAATRHDLQSPQHTQSLSIPRSQPLPRSLKKYTLVDAPVPKSRPGPPRLLSPSTEDLVASLQVTNARAAALLQSRSDLQPPAPTQRTSSKAVSASDGLPVAAPREISSDREDWDASGEIKAERRSPLATGTKLGLDIGDAPQPRHAYRDRPYQPPRRAKAIIRKGRNQPRAQTISRPQTPVLGGEEVESPVELPTSRFDMSHCHPSTYLLLQSMPIPPPYIPTSGSTRRVQGPRSMRRSSSSSTSSPASSSHHLMSGFTSPSVHTSGGPAHTTGQSTGTPSSHSRSLDLSTSSVSSGSPTLEDSMSQGRGDEVWKHLSSFAPASQIGEEEVSLVSTYMPRPPLLHAESWASPMWKPSPADSPRTNMEKLIAFASSNPQALILSMYEKPLTAYKRKDAALHSLDADVRETFNALRSVPSPAIFDSLGLDDSEDEDEDDLLETPVIGMEKVVGESASEWIARLAASPRVYH</sequence>
<dbReference type="Proteomes" id="UP000027195">
    <property type="component" value="Unassembled WGS sequence"/>
</dbReference>
<feature type="compositionally biased region" description="Low complexity" evidence="1">
    <location>
        <begin position="426"/>
        <end position="443"/>
    </location>
</feature>
<name>A0A067N7G0_BOTB1</name>
<reference evidence="3" key="1">
    <citation type="journal article" date="2014" name="Proc. Natl. Acad. Sci. U.S.A.">
        <title>Extensive sampling of basidiomycete genomes demonstrates inadequacy of the white-rot/brown-rot paradigm for wood decay fungi.</title>
        <authorList>
            <person name="Riley R."/>
            <person name="Salamov A.A."/>
            <person name="Brown D.W."/>
            <person name="Nagy L.G."/>
            <person name="Floudas D."/>
            <person name="Held B.W."/>
            <person name="Levasseur A."/>
            <person name="Lombard V."/>
            <person name="Morin E."/>
            <person name="Otillar R."/>
            <person name="Lindquist E.A."/>
            <person name="Sun H."/>
            <person name="LaButti K.M."/>
            <person name="Schmutz J."/>
            <person name="Jabbour D."/>
            <person name="Luo H."/>
            <person name="Baker S.E."/>
            <person name="Pisabarro A.G."/>
            <person name="Walton J.D."/>
            <person name="Blanchette R.A."/>
            <person name="Henrissat B."/>
            <person name="Martin F."/>
            <person name="Cullen D."/>
            <person name="Hibbett D.S."/>
            <person name="Grigoriev I.V."/>
        </authorList>
    </citation>
    <scope>NUCLEOTIDE SEQUENCE [LARGE SCALE GENOMIC DNA]</scope>
    <source>
        <strain evidence="3">FD-172 SS1</strain>
    </source>
</reference>
<accession>A0A067N7G0</accession>
<feature type="compositionally biased region" description="Low complexity" evidence="1">
    <location>
        <begin position="383"/>
        <end position="396"/>
    </location>
</feature>
<protein>
    <submittedName>
        <fullName evidence="2">Uncharacterized protein</fullName>
    </submittedName>
</protein>
<dbReference type="InParanoid" id="A0A067N7G0"/>
<feature type="region of interest" description="Disordered" evidence="1">
    <location>
        <begin position="1"/>
        <end position="172"/>
    </location>
</feature>
<dbReference type="HOGENOM" id="CLU_466900_0_0_1"/>
<gene>
    <name evidence="2" type="ORF">BOTBODRAFT_27137</name>
</gene>
<feature type="region of interest" description="Disordered" evidence="1">
    <location>
        <begin position="364"/>
        <end position="455"/>
    </location>
</feature>
<keyword evidence="3" id="KW-1185">Reference proteome</keyword>
<evidence type="ECO:0000256" key="1">
    <source>
        <dbReference type="SAM" id="MobiDB-lite"/>
    </source>
</evidence>